<proteinExistence type="predicted"/>
<reference evidence="2" key="1">
    <citation type="journal article" date="2023" name="Science">
        <title>Genome structures resolve the early diversification of teleost fishes.</title>
        <authorList>
            <person name="Parey E."/>
            <person name="Louis A."/>
            <person name="Montfort J."/>
            <person name="Bouchez O."/>
            <person name="Roques C."/>
            <person name="Iampietro C."/>
            <person name="Lluch J."/>
            <person name="Castinel A."/>
            <person name="Donnadieu C."/>
            <person name="Desvignes T."/>
            <person name="Floi Bucao C."/>
            <person name="Jouanno E."/>
            <person name="Wen M."/>
            <person name="Mejri S."/>
            <person name="Dirks R."/>
            <person name="Jansen H."/>
            <person name="Henkel C."/>
            <person name="Chen W.J."/>
            <person name="Zahm M."/>
            <person name="Cabau C."/>
            <person name="Klopp C."/>
            <person name="Thompson A.W."/>
            <person name="Robinson-Rechavi M."/>
            <person name="Braasch I."/>
            <person name="Lecointre G."/>
            <person name="Bobe J."/>
            <person name="Postlethwait J.H."/>
            <person name="Berthelot C."/>
            <person name="Roest Crollius H."/>
            <person name="Guiguen Y."/>
        </authorList>
    </citation>
    <scope>NUCLEOTIDE SEQUENCE</scope>
    <source>
        <strain evidence="2">WJC10195</strain>
    </source>
</reference>
<feature type="compositionally biased region" description="Polar residues" evidence="1">
    <location>
        <begin position="24"/>
        <end position="41"/>
    </location>
</feature>
<evidence type="ECO:0000256" key="1">
    <source>
        <dbReference type="SAM" id="MobiDB-lite"/>
    </source>
</evidence>
<evidence type="ECO:0000313" key="2">
    <source>
        <dbReference type="EMBL" id="KAJ8345306.1"/>
    </source>
</evidence>
<evidence type="ECO:0000313" key="3">
    <source>
        <dbReference type="Proteomes" id="UP001152622"/>
    </source>
</evidence>
<protein>
    <submittedName>
        <fullName evidence="2">Uncharacterized protein</fullName>
    </submittedName>
</protein>
<keyword evidence="3" id="KW-1185">Reference proteome</keyword>
<organism evidence="2 3">
    <name type="scientific">Synaphobranchus kaupii</name>
    <name type="common">Kaup's arrowtooth eel</name>
    <dbReference type="NCBI Taxonomy" id="118154"/>
    <lineage>
        <taxon>Eukaryota</taxon>
        <taxon>Metazoa</taxon>
        <taxon>Chordata</taxon>
        <taxon>Craniata</taxon>
        <taxon>Vertebrata</taxon>
        <taxon>Euteleostomi</taxon>
        <taxon>Actinopterygii</taxon>
        <taxon>Neopterygii</taxon>
        <taxon>Teleostei</taxon>
        <taxon>Anguilliformes</taxon>
        <taxon>Synaphobranchidae</taxon>
        <taxon>Synaphobranchus</taxon>
    </lineage>
</organism>
<name>A0A9Q1EUH6_SYNKA</name>
<comment type="caution">
    <text evidence="2">The sequence shown here is derived from an EMBL/GenBank/DDBJ whole genome shotgun (WGS) entry which is preliminary data.</text>
</comment>
<gene>
    <name evidence="2" type="ORF">SKAU_G00294990</name>
</gene>
<dbReference type="Proteomes" id="UP001152622">
    <property type="component" value="Chromosome 12"/>
</dbReference>
<dbReference type="EMBL" id="JAINUF010000012">
    <property type="protein sequence ID" value="KAJ8345306.1"/>
    <property type="molecule type" value="Genomic_DNA"/>
</dbReference>
<accession>A0A9Q1EUH6</accession>
<feature type="region of interest" description="Disordered" evidence="1">
    <location>
        <begin position="24"/>
        <end position="48"/>
    </location>
</feature>
<sequence length="76" mass="8632">MIRPVYWRVLPDWRDYSSPIWATQTPLGSTTASRSKTSGHPSTDHGYYDESLDEAQARKHALKLPPYEACPLQCPV</sequence>
<dbReference type="AlphaFoldDB" id="A0A9Q1EUH6"/>